<reference evidence="2 3" key="1">
    <citation type="submission" date="2024-05" db="EMBL/GenBank/DDBJ databases">
        <title>Genome sequencing and assembly of Indian major carp, Cirrhinus mrigala (Hamilton, 1822).</title>
        <authorList>
            <person name="Mohindra V."/>
            <person name="Chowdhury L.M."/>
            <person name="Lal K."/>
            <person name="Jena J.K."/>
        </authorList>
    </citation>
    <scope>NUCLEOTIDE SEQUENCE [LARGE SCALE GENOMIC DNA]</scope>
    <source>
        <strain evidence="2">CM1030</strain>
        <tissue evidence="2">Blood</tissue>
    </source>
</reference>
<evidence type="ECO:0000256" key="1">
    <source>
        <dbReference type="SAM" id="MobiDB-lite"/>
    </source>
</evidence>
<sequence length="221" mass="24592">CGFEGHLVRACPGNVEHEIIQNNSDGAGQIENKVSDNQQEKDRDTAENKGSDDGKITEQGDNHEEIVNSGEELGQEKTEVNNAVVGSVVEAEVSRDIDMTDDDSLFKTPTLKRKTSGKRRGKKARKEQFQEKQIKERMDHGVISDHSNSDNSLTESESESVRSVDSLSLRISGRNAYTLEKIKSFLQNTKGMKGVQVEDFFPDRDLFIESARVAMKEKGMG</sequence>
<accession>A0ABD0MWC1</accession>
<evidence type="ECO:0008006" key="4">
    <source>
        <dbReference type="Google" id="ProtNLM"/>
    </source>
</evidence>
<name>A0ABD0MWC1_CIRMR</name>
<feature type="compositionally biased region" description="Basic residues" evidence="1">
    <location>
        <begin position="110"/>
        <end position="125"/>
    </location>
</feature>
<evidence type="ECO:0000313" key="2">
    <source>
        <dbReference type="EMBL" id="KAL0153369.1"/>
    </source>
</evidence>
<feature type="compositionally biased region" description="Low complexity" evidence="1">
    <location>
        <begin position="80"/>
        <end position="91"/>
    </location>
</feature>
<dbReference type="EMBL" id="JAMKFB020000115">
    <property type="protein sequence ID" value="KAL0153369.1"/>
    <property type="molecule type" value="Genomic_DNA"/>
</dbReference>
<feature type="region of interest" description="Disordered" evidence="1">
    <location>
        <begin position="21"/>
        <end position="165"/>
    </location>
</feature>
<organism evidence="2 3">
    <name type="scientific">Cirrhinus mrigala</name>
    <name type="common">Mrigala</name>
    <dbReference type="NCBI Taxonomy" id="683832"/>
    <lineage>
        <taxon>Eukaryota</taxon>
        <taxon>Metazoa</taxon>
        <taxon>Chordata</taxon>
        <taxon>Craniata</taxon>
        <taxon>Vertebrata</taxon>
        <taxon>Euteleostomi</taxon>
        <taxon>Actinopterygii</taxon>
        <taxon>Neopterygii</taxon>
        <taxon>Teleostei</taxon>
        <taxon>Ostariophysi</taxon>
        <taxon>Cypriniformes</taxon>
        <taxon>Cyprinidae</taxon>
        <taxon>Labeoninae</taxon>
        <taxon>Labeonini</taxon>
        <taxon>Cirrhinus</taxon>
    </lineage>
</organism>
<feature type="compositionally biased region" description="Basic and acidic residues" evidence="1">
    <location>
        <begin position="38"/>
        <end position="66"/>
    </location>
</feature>
<feature type="compositionally biased region" description="Basic and acidic residues" evidence="1">
    <location>
        <begin position="126"/>
        <end position="143"/>
    </location>
</feature>
<gene>
    <name evidence="2" type="ORF">M9458_051288</name>
</gene>
<proteinExistence type="predicted"/>
<dbReference type="Proteomes" id="UP001529510">
    <property type="component" value="Unassembled WGS sequence"/>
</dbReference>
<dbReference type="AlphaFoldDB" id="A0ABD0MWC1"/>
<evidence type="ECO:0000313" key="3">
    <source>
        <dbReference type="Proteomes" id="UP001529510"/>
    </source>
</evidence>
<comment type="caution">
    <text evidence="2">The sequence shown here is derived from an EMBL/GenBank/DDBJ whole genome shotgun (WGS) entry which is preliminary data.</text>
</comment>
<keyword evidence="3" id="KW-1185">Reference proteome</keyword>
<protein>
    <recommendedName>
        <fullName evidence="4">CCHC-type domain-containing protein</fullName>
    </recommendedName>
</protein>
<feature type="non-terminal residue" evidence="2">
    <location>
        <position position="221"/>
    </location>
</feature>
<feature type="non-terminal residue" evidence="2">
    <location>
        <position position="1"/>
    </location>
</feature>